<evidence type="ECO:0000256" key="3">
    <source>
        <dbReference type="PROSITE-ProRule" id="PRU00284"/>
    </source>
</evidence>
<evidence type="ECO:0000256" key="1">
    <source>
        <dbReference type="ARBA" id="ARBA00022500"/>
    </source>
</evidence>
<organism evidence="7 8">
    <name type="scientific">Bacteriovorax antarcticus</name>
    <dbReference type="NCBI Taxonomy" id="3088717"/>
    <lineage>
        <taxon>Bacteria</taxon>
        <taxon>Pseudomonadati</taxon>
        <taxon>Bdellovibrionota</taxon>
        <taxon>Bacteriovoracia</taxon>
        <taxon>Bacteriovoracales</taxon>
        <taxon>Bacteriovoracaceae</taxon>
        <taxon>Bacteriovorax</taxon>
    </lineage>
</organism>
<evidence type="ECO:0000256" key="2">
    <source>
        <dbReference type="ARBA" id="ARBA00029447"/>
    </source>
</evidence>
<feature type="transmembrane region" description="Helical" evidence="5">
    <location>
        <begin position="12"/>
        <end position="29"/>
    </location>
</feature>
<feature type="transmembrane region" description="Helical" evidence="5">
    <location>
        <begin position="185"/>
        <end position="207"/>
    </location>
</feature>
<protein>
    <submittedName>
        <fullName evidence="7">Methyl-accepting chemotaxis protein</fullName>
    </submittedName>
</protein>
<proteinExistence type="inferred from homology"/>
<dbReference type="InterPro" id="IPR004089">
    <property type="entry name" value="MCPsignal_dom"/>
</dbReference>
<evidence type="ECO:0000256" key="4">
    <source>
        <dbReference type="SAM" id="Coils"/>
    </source>
</evidence>
<dbReference type="Gene3D" id="1.10.287.950">
    <property type="entry name" value="Methyl-accepting chemotaxis protein"/>
    <property type="match status" value="1"/>
</dbReference>
<feature type="coiled-coil region" evidence="4">
    <location>
        <begin position="467"/>
        <end position="494"/>
    </location>
</feature>
<evidence type="ECO:0000313" key="8">
    <source>
        <dbReference type="Proteomes" id="UP001302274"/>
    </source>
</evidence>
<dbReference type="Pfam" id="PF12729">
    <property type="entry name" value="4HB_MCP_1"/>
    <property type="match status" value="1"/>
</dbReference>
<keyword evidence="4" id="KW-0175">Coiled coil</keyword>
<dbReference type="RefSeq" id="WP_323577366.1">
    <property type="nucleotide sequence ID" value="NZ_JAYGJQ010000002.1"/>
</dbReference>
<keyword evidence="3" id="KW-0807">Transducer</keyword>
<evidence type="ECO:0000256" key="5">
    <source>
        <dbReference type="SAM" id="Phobius"/>
    </source>
</evidence>
<dbReference type="Proteomes" id="UP001302274">
    <property type="component" value="Unassembled WGS sequence"/>
</dbReference>
<feature type="coiled-coil region" evidence="4">
    <location>
        <begin position="236"/>
        <end position="263"/>
    </location>
</feature>
<keyword evidence="5" id="KW-0812">Transmembrane</keyword>
<keyword evidence="5" id="KW-0472">Membrane</keyword>
<reference evidence="7 8" key="1">
    <citation type="submission" date="2023-11" db="EMBL/GenBank/DDBJ databases">
        <title>A Novel Polar Bacteriovorax (B. antarcticus) Isolated from the Biocrust in Antarctica.</title>
        <authorList>
            <person name="Mun W."/>
            <person name="Choi S.Y."/>
            <person name="Mitchell R.J."/>
        </authorList>
    </citation>
    <scope>NUCLEOTIDE SEQUENCE [LARGE SCALE GENOMIC DNA]</scope>
    <source>
        <strain evidence="7 8">PP10</strain>
    </source>
</reference>
<dbReference type="PROSITE" id="PS50111">
    <property type="entry name" value="CHEMOTAXIS_TRANSDUC_2"/>
    <property type="match status" value="1"/>
</dbReference>
<evidence type="ECO:0000313" key="7">
    <source>
        <dbReference type="EMBL" id="MEA9357376.1"/>
    </source>
</evidence>
<dbReference type="Pfam" id="PF00015">
    <property type="entry name" value="MCPsignal"/>
    <property type="match status" value="1"/>
</dbReference>
<evidence type="ECO:0000259" key="6">
    <source>
        <dbReference type="PROSITE" id="PS50111"/>
    </source>
</evidence>
<feature type="domain" description="Methyl-accepting transducer" evidence="6">
    <location>
        <begin position="224"/>
        <end position="496"/>
    </location>
</feature>
<comment type="similarity">
    <text evidence="2">Belongs to the methyl-accepting chemotaxis (MCP) protein family.</text>
</comment>
<keyword evidence="8" id="KW-1185">Reference proteome</keyword>
<dbReference type="PANTHER" id="PTHR43531">
    <property type="entry name" value="PROTEIN ICFG"/>
    <property type="match status" value="1"/>
</dbReference>
<comment type="caution">
    <text evidence="7">The sequence shown here is derived from an EMBL/GenBank/DDBJ whole genome shotgun (WGS) entry which is preliminary data.</text>
</comment>
<dbReference type="SUPFAM" id="SSF58104">
    <property type="entry name" value="Methyl-accepting chemotaxis protein (MCP) signaling domain"/>
    <property type="match status" value="1"/>
</dbReference>
<dbReference type="InterPro" id="IPR024478">
    <property type="entry name" value="HlyB_4HB_MCP"/>
</dbReference>
<dbReference type="InterPro" id="IPR051310">
    <property type="entry name" value="MCP_chemotaxis"/>
</dbReference>
<keyword evidence="1" id="KW-0145">Chemotaxis</keyword>
<dbReference type="EMBL" id="JAYGJQ010000002">
    <property type="protein sequence ID" value="MEA9357376.1"/>
    <property type="molecule type" value="Genomic_DNA"/>
</dbReference>
<sequence length="572" mass="61570">MSTWSLNRKVWAILSLLIVAFVVSVFLALNSMGKIRDDLNEITTKNVKRDQLTSAIQDSQRVLTISTFELILEPDMAKMVSSKKKFDNELTELKKSMGLYRELASEKGRGFLASYEMALDKWVDVAIKAQDLAVKNQNKEAFELISSVDESRSEMRKSVLAMNQLTADQLAEKSATANSMASNSIFLTLIISTSSIAVSIAIAFYALRAVTNAINNVVKSLFDSSIQVSSAAGQIASSAEELSQATTEQAASLEETAASIEEMNSMVAKNSDNANSTARTSGVSQQKASEGKVVVEKMINSMDEINKSNSMIMDQVNYSNNRIAEIVKVIEEIGNKTKVINDIVFQTKLLSFNASVEAARAGEHGKGFAVVAEEVGNLAAMSGSAAKEITTLLDESIHKVNEIVSETKTKVEKLIVEGKGIVESGGVVARQCGDVLEEIVTNVASVSHMATEIATASEEQSRGVTEITKAMGQLDQATQQNAATSEECASAAEELSAQAEALKKSVGQLVLTINGANGNTETAEEKASTNISYLKKKTKAAPIAHTKPVVREVKRVSGDNTPHYDHDGFKDV</sequence>
<keyword evidence="5" id="KW-1133">Transmembrane helix</keyword>
<dbReference type="PANTHER" id="PTHR43531:SF11">
    <property type="entry name" value="METHYL-ACCEPTING CHEMOTAXIS PROTEIN 3"/>
    <property type="match status" value="1"/>
</dbReference>
<dbReference type="SMART" id="SM00283">
    <property type="entry name" value="MA"/>
    <property type="match status" value="1"/>
</dbReference>
<gene>
    <name evidence="7" type="ORF">SHI21_14210</name>
</gene>
<name>A0ABU5VWM7_9BACT</name>
<accession>A0ABU5VWM7</accession>